<gene>
    <name evidence="2" type="ORF">HNY73_004613</name>
</gene>
<reference evidence="2" key="2">
    <citation type="submission" date="2020-06" db="EMBL/GenBank/DDBJ databases">
        <authorList>
            <person name="Sheffer M."/>
        </authorList>
    </citation>
    <scope>NUCLEOTIDE SEQUENCE</scope>
</reference>
<evidence type="ECO:0000256" key="1">
    <source>
        <dbReference type="SAM" id="MobiDB-lite"/>
    </source>
</evidence>
<evidence type="ECO:0000313" key="3">
    <source>
        <dbReference type="Proteomes" id="UP000807504"/>
    </source>
</evidence>
<dbReference type="Proteomes" id="UP000807504">
    <property type="component" value="Unassembled WGS sequence"/>
</dbReference>
<name>A0A8T0FQJ0_ARGBR</name>
<feature type="region of interest" description="Disordered" evidence="1">
    <location>
        <begin position="371"/>
        <end position="399"/>
    </location>
</feature>
<accession>A0A8T0FQJ0</accession>
<proteinExistence type="predicted"/>
<keyword evidence="3" id="KW-1185">Reference proteome</keyword>
<sequence>MSKISNNIPDLETNDSTVNMAVSDADPSFLVSCYKEKLSHSMKVLLMFNKELSYVKKRNEEIEIENIRQRLHIQQLEKRLAEHIAEIPLKKCSLPLKFCFFFSLFADEIDAYIEKVDNLCNNSLNRDQQDPIPYLLSDNEVANDYCHNSNAFQNKISSYPLAKQRKARKTFINRKVVHTEKPLSNQQNHKGDIEDIQLLSESVFQEIKSETESPPKFNPTEASAQCTNIKTELSESPMNTIILKKEKELEFHKLAGVRIPIKNLENNFIDNNNPSLSRNSLTESPVTYVENGIPKKMDISTNCGDFLHREESIPTKKKASYVKNTLEEGTKDFQDVVSSVSSVQTQQKEAQCISVNGKCSISDDDTEAVIEKNENSESESSCNFQKKQKRLRKKKKSFTAQTSKIYRSSHKQISPQFDLLNKKSDKKSIIDSGTLSIKQSFSESDFSTETAMTENEMDENSENGACAKYKEKQKNIKVLCESILSFNNEHFKSNDERPFKSKMVGPEKGSSSETSVSVFNQSEYVKNSRRKNRKRKLKRFQAKGSSIDLCNINSVGSPKPSHAEEKGFLLKAPKKESKTLYKTRSKNFTIEESKEVARKSSIHQDKTVWKINKFYNNSNDSDITSESIKNGQNLKELQLAENDQEKCTAVEDEVSGSISILENNITAEKYRRVTIGEGNSNTDEKIVHRINKNCIDNCNSDIGSKLIVNEPDCKKLLLHENDHQKNISVTDKMLKCTKENKMSSQEDAAFYETRSHLLEMQLTDSKIRNIENIIKESCKNASIISEKEEFSVKIGIEEKNENIPDSKIKLITNEVDNEELMQDYIESNLMDSLPLDIKDYNIGKKNIFEELVSVSKSKLKMTDKQKSGNEQNMENAISEKNTFLASEKKMLTDNDMFVKSKDIYCSDIGNNSDYAPELVTESIRGNNYENLDEGNSNTPQEKEMLAHSDMTTKNMENYCQETSNHSYHASELITESVKANYENLNKVVSNSYDSSQIHTCENENSQEEFLQTNLDYSKKPTLKLLQSNSDNDTNPDISSTAVSLLNSSESGIRKNIKRHSESFGVQRYSQKYFKHKKLVKRKTCNEYLKYKNVKINPENPIKSILQGIEVKENFYTNLKPHTSLFVANVRFTHCVKLVVNYLMHPDKTPNMECLIFHVIKYLHHTRENPLGKVSENQECVFLSTAENCIVTALFEIEQKSNPRFEGLLATILNAMHQFILVKNKMHIYGLASLCQVLTEICKRRDDKVKPLYLCCDLLKEKRKFASLLIVSIAKVWKELFWISNNLSEEENALQISIAYGITKSVKSSAIVSMYCSLEVVSEYFDVSRNVSDVNKVIEVLKNQILKKSTENSLKDSWKLTSAFVIFASLETWESTKKYLIDDYIIPNLQQFSHHVTNEEAFDLFCNLYEDVKHREGRRVHTDRKTENEGRLIQPDKFEC</sequence>
<organism evidence="2 3">
    <name type="scientific">Argiope bruennichi</name>
    <name type="common">Wasp spider</name>
    <name type="synonym">Aranea bruennichi</name>
    <dbReference type="NCBI Taxonomy" id="94029"/>
    <lineage>
        <taxon>Eukaryota</taxon>
        <taxon>Metazoa</taxon>
        <taxon>Ecdysozoa</taxon>
        <taxon>Arthropoda</taxon>
        <taxon>Chelicerata</taxon>
        <taxon>Arachnida</taxon>
        <taxon>Araneae</taxon>
        <taxon>Araneomorphae</taxon>
        <taxon>Entelegynae</taxon>
        <taxon>Araneoidea</taxon>
        <taxon>Araneidae</taxon>
        <taxon>Argiope</taxon>
    </lineage>
</organism>
<feature type="compositionally biased region" description="Basic residues" evidence="1">
    <location>
        <begin position="386"/>
        <end position="397"/>
    </location>
</feature>
<feature type="region of interest" description="Disordered" evidence="1">
    <location>
        <begin position="494"/>
        <end position="517"/>
    </location>
</feature>
<protein>
    <submittedName>
        <fullName evidence="2">Uncharacterized protein</fullName>
    </submittedName>
</protein>
<reference evidence="2" key="1">
    <citation type="journal article" date="2020" name="bioRxiv">
        <title>Chromosome-level reference genome of the European wasp spider Argiope bruennichi: a resource for studies on range expansion and evolutionary adaptation.</title>
        <authorList>
            <person name="Sheffer M.M."/>
            <person name="Hoppe A."/>
            <person name="Krehenwinkel H."/>
            <person name="Uhl G."/>
            <person name="Kuss A.W."/>
            <person name="Jensen L."/>
            <person name="Jensen C."/>
            <person name="Gillespie R.G."/>
            <person name="Hoff K.J."/>
            <person name="Prost S."/>
        </authorList>
    </citation>
    <scope>NUCLEOTIDE SEQUENCE</scope>
</reference>
<dbReference type="EMBL" id="JABXBU010000003">
    <property type="protein sequence ID" value="KAF8793086.1"/>
    <property type="molecule type" value="Genomic_DNA"/>
</dbReference>
<comment type="caution">
    <text evidence="2">The sequence shown here is derived from an EMBL/GenBank/DDBJ whole genome shotgun (WGS) entry which is preliminary data.</text>
</comment>
<evidence type="ECO:0000313" key="2">
    <source>
        <dbReference type="EMBL" id="KAF8793086.1"/>
    </source>
</evidence>